<dbReference type="InterPro" id="IPR024344">
    <property type="entry name" value="MDMPI_metal-binding"/>
</dbReference>
<dbReference type="Pfam" id="PF11716">
    <property type="entry name" value="MDMPI_N"/>
    <property type="match status" value="1"/>
</dbReference>
<dbReference type="NCBIfam" id="TIGR03083">
    <property type="entry name" value="maleylpyruvate isomerase family mycothiol-dependent enzyme"/>
    <property type="match status" value="1"/>
</dbReference>
<comment type="caution">
    <text evidence="2">The sequence shown here is derived from an EMBL/GenBank/DDBJ whole genome shotgun (WGS) entry which is preliminary data.</text>
</comment>
<dbReference type="Gene3D" id="1.20.120.450">
    <property type="entry name" value="dinb family like domain"/>
    <property type="match status" value="1"/>
</dbReference>
<feature type="domain" description="Mycothiol-dependent maleylpyruvate isomerase metal-binding" evidence="1">
    <location>
        <begin position="12"/>
        <end position="147"/>
    </location>
</feature>
<protein>
    <submittedName>
        <fullName evidence="2">Uncharacterized protein (TIGR03084 family)</fullName>
    </submittedName>
</protein>
<gene>
    <name evidence="2" type="ORF">A9A59_2151</name>
</gene>
<dbReference type="InterPro" id="IPR034660">
    <property type="entry name" value="DinB/YfiT-like"/>
</dbReference>
<dbReference type="Proteomes" id="UP000223071">
    <property type="component" value="Unassembled WGS sequence"/>
</dbReference>
<proteinExistence type="predicted"/>
<dbReference type="EMBL" id="PDJQ01000001">
    <property type="protein sequence ID" value="PFG74902.1"/>
    <property type="molecule type" value="Genomic_DNA"/>
</dbReference>
<keyword evidence="3" id="KW-1185">Reference proteome</keyword>
<sequence>MSIDYSAVVADLAAEQDDLDQVLARLAPEHWELPTHAPGWAVRDQVAHLAFFDDQARLAIEDPAAFETVREAANARGPAFEQEYLARGRAMTPTGLYQWWRESSRKLAEAAARLTGSERLPWFGPSMGAASFVTARLMETWSHGLDVVDVVPFERPDTERLRHVAELGVRTRAYSYAVRGRTPPEAPVRVELVSPGGARWAFGPAEATDVIRGSATDFCRVVTQRRHLADTNLEVSGAAALEWMEIAQAFAGPPGPGRQPGEFRKEG</sequence>
<dbReference type="GO" id="GO:0046872">
    <property type="term" value="F:metal ion binding"/>
    <property type="evidence" value="ECO:0007669"/>
    <property type="project" value="InterPro"/>
</dbReference>
<organism evidence="2 3">
    <name type="scientific">Tepidiforma thermophila (strain KCTC 52669 / CGMCC 1.13589 / G233)</name>
    <dbReference type="NCBI Taxonomy" id="2761530"/>
    <lineage>
        <taxon>Bacteria</taxon>
        <taxon>Bacillati</taxon>
        <taxon>Chloroflexota</taxon>
        <taxon>Tepidiformia</taxon>
        <taxon>Tepidiformales</taxon>
        <taxon>Tepidiformaceae</taxon>
        <taxon>Tepidiforma</taxon>
    </lineage>
</organism>
<dbReference type="InterPro" id="IPR017517">
    <property type="entry name" value="Maleyloyr_isom"/>
</dbReference>
<dbReference type="AlphaFoldDB" id="A0A2A9HIC2"/>
<dbReference type="NCBIfam" id="TIGR03084">
    <property type="entry name" value="TIGR03084 family metal-binding protein"/>
    <property type="match status" value="1"/>
</dbReference>
<dbReference type="SUPFAM" id="SSF109854">
    <property type="entry name" value="DinB/YfiT-like putative metalloenzymes"/>
    <property type="match status" value="1"/>
</dbReference>
<dbReference type="RefSeq" id="WP_278286885.1">
    <property type="nucleotide sequence ID" value="NZ_PDJQ01000001.1"/>
</dbReference>
<evidence type="ECO:0000313" key="3">
    <source>
        <dbReference type="Proteomes" id="UP000223071"/>
    </source>
</evidence>
<evidence type="ECO:0000313" key="2">
    <source>
        <dbReference type="EMBL" id="PFG74902.1"/>
    </source>
</evidence>
<dbReference type="InterPro" id="IPR017518">
    <property type="entry name" value="CHP03084"/>
</dbReference>
<reference evidence="2 3" key="1">
    <citation type="submission" date="2017-09" db="EMBL/GenBank/DDBJ databases">
        <title>Sequencing the genomes of two abundant thermophiles in Great Basin hot springs: Thermocrinis jamiesonii and novel Chloroflexi Thermoflexus hugenholtzii.</title>
        <authorList>
            <person name="Hedlund B."/>
        </authorList>
    </citation>
    <scope>NUCLEOTIDE SEQUENCE [LARGE SCALE GENOMIC DNA]</scope>
    <source>
        <strain evidence="2 3">G233</strain>
    </source>
</reference>
<name>A0A2A9HIC2_TEPT2</name>
<evidence type="ECO:0000259" key="1">
    <source>
        <dbReference type="Pfam" id="PF11716"/>
    </source>
</evidence>
<accession>A0A2A9HIC2</accession>